<dbReference type="PANTHER" id="PTHR32263:SF12">
    <property type="entry name" value="INACTIVE POLY [ADP-RIBOSE] POLYMERASE SRO4-RELATED"/>
    <property type="match status" value="1"/>
</dbReference>
<feature type="domain" description="RST" evidence="7">
    <location>
        <begin position="246"/>
        <end position="317"/>
    </location>
</feature>
<feature type="compositionally biased region" description="Basic and acidic residues" evidence="5">
    <location>
        <begin position="1"/>
        <end position="10"/>
    </location>
</feature>
<dbReference type="AlphaFoldDB" id="A0A5P1E419"/>
<evidence type="ECO:0000259" key="7">
    <source>
        <dbReference type="PROSITE" id="PS51879"/>
    </source>
</evidence>
<name>A0A5P1E419_ASPOF</name>
<feature type="domain" description="PARP catalytic" evidence="6">
    <location>
        <begin position="31"/>
        <end position="252"/>
    </location>
</feature>
<evidence type="ECO:0000256" key="5">
    <source>
        <dbReference type="SAM" id="MobiDB-lite"/>
    </source>
</evidence>
<reference evidence="9" key="1">
    <citation type="journal article" date="2017" name="Nat. Commun.">
        <title>The asparagus genome sheds light on the origin and evolution of a young Y chromosome.</title>
        <authorList>
            <person name="Harkess A."/>
            <person name="Zhou J."/>
            <person name="Xu C."/>
            <person name="Bowers J.E."/>
            <person name="Van der Hulst R."/>
            <person name="Ayyampalayam S."/>
            <person name="Mercati F."/>
            <person name="Riccardi P."/>
            <person name="McKain M.R."/>
            <person name="Kakrana A."/>
            <person name="Tang H."/>
            <person name="Ray J."/>
            <person name="Groenendijk J."/>
            <person name="Arikit S."/>
            <person name="Mathioni S.M."/>
            <person name="Nakano M."/>
            <person name="Shan H."/>
            <person name="Telgmann-Rauber A."/>
            <person name="Kanno A."/>
            <person name="Yue Z."/>
            <person name="Chen H."/>
            <person name="Li W."/>
            <person name="Chen Y."/>
            <person name="Xu X."/>
            <person name="Zhang Y."/>
            <person name="Luo S."/>
            <person name="Chen H."/>
            <person name="Gao J."/>
            <person name="Mao Z."/>
            <person name="Pires J.C."/>
            <person name="Luo M."/>
            <person name="Kudrna D."/>
            <person name="Wing R.A."/>
            <person name="Meyers B.C."/>
            <person name="Yi K."/>
            <person name="Kong H."/>
            <person name="Lavrijsen P."/>
            <person name="Sunseri F."/>
            <person name="Falavigna A."/>
            <person name="Ye Y."/>
            <person name="Leebens-Mack J.H."/>
            <person name="Chen G."/>
        </authorList>
    </citation>
    <scope>NUCLEOTIDE SEQUENCE [LARGE SCALE GENOMIC DNA]</scope>
    <source>
        <strain evidence="9">cv. DH0086</strain>
    </source>
</reference>
<evidence type="ECO:0000256" key="4">
    <source>
        <dbReference type="ARBA" id="ARBA00023242"/>
    </source>
</evidence>
<dbReference type="InterPro" id="IPR012317">
    <property type="entry name" value="Poly(ADP-ribose)pol_cat_dom"/>
</dbReference>
<dbReference type="PROSITE" id="PS51059">
    <property type="entry name" value="PARP_CATALYTIC"/>
    <property type="match status" value="1"/>
</dbReference>
<keyword evidence="4" id="KW-0539">Nucleus</keyword>
<organism evidence="8 9">
    <name type="scientific">Asparagus officinalis</name>
    <name type="common">Garden asparagus</name>
    <dbReference type="NCBI Taxonomy" id="4686"/>
    <lineage>
        <taxon>Eukaryota</taxon>
        <taxon>Viridiplantae</taxon>
        <taxon>Streptophyta</taxon>
        <taxon>Embryophyta</taxon>
        <taxon>Tracheophyta</taxon>
        <taxon>Spermatophyta</taxon>
        <taxon>Magnoliopsida</taxon>
        <taxon>Liliopsida</taxon>
        <taxon>Asparagales</taxon>
        <taxon>Asparagaceae</taxon>
        <taxon>Asparagoideae</taxon>
        <taxon>Asparagus</taxon>
    </lineage>
</organism>
<sequence>MSDTGERSWSEEEEELDMESCCSESGSVTDGPVSNAIDGVNGVLKLNEEDDEYIILKHRFYLSIGALSQQCMVVDAYRSLHSSPMEKAQVESFRIFKEAMEAKRGGDANVVHSWYGALKDEVDRIMKDGFRMCGLPEKAGTFGFGLHLCPELSARESLISAPISEDGLKHMVICRVILGSTETILPGSSQSGPSSADFDSGVDNEQAPSKYIVWYPDVKTNVLPLYAVTVKMELNSGGLQRELDATRPGSKWMPLTSLVYILLNFVPRSTLRMLRRLHTDFLERKITRQQFVFRVRQLAGDEVLVYAIRDFQNKRKNGRFEKISW</sequence>
<dbReference type="Proteomes" id="UP000243459">
    <property type="component" value="Chromosome 10"/>
</dbReference>
<dbReference type="PANTHER" id="PTHR32263">
    <property type="entry name" value="INACTIVE POLY [ADP-RIBOSE] POLYMERASE SRO4-RELATED"/>
    <property type="match status" value="1"/>
</dbReference>
<evidence type="ECO:0000256" key="1">
    <source>
        <dbReference type="ARBA" id="ARBA00004123"/>
    </source>
</evidence>
<dbReference type="PROSITE" id="PS51879">
    <property type="entry name" value="RST"/>
    <property type="match status" value="1"/>
</dbReference>
<keyword evidence="2" id="KW-0217">Developmental protein</keyword>
<dbReference type="Gene3D" id="3.90.228.10">
    <property type="match status" value="1"/>
</dbReference>
<accession>A0A5P1E419</accession>
<dbReference type="OMA" id="FQIFARA"/>
<comment type="subcellular location">
    <subcellularLocation>
        <location evidence="1">Nucleus</location>
    </subcellularLocation>
</comment>
<dbReference type="Pfam" id="PF12174">
    <property type="entry name" value="RST"/>
    <property type="match status" value="1"/>
</dbReference>
<dbReference type="InterPro" id="IPR022003">
    <property type="entry name" value="RST"/>
</dbReference>
<dbReference type="EMBL" id="CM007390">
    <property type="protein sequence ID" value="ONK55776.1"/>
    <property type="molecule type" value="Genomic_DNA"/>
</dbReference>
<dbReference type="Gramene" id="ONK55776">
    <property type="protein sequence ID" value="ONK55776"/>
    <property type="gene ID" value="A4U43_C10F870"/>
</dbReference>
<dbReference type="GO" id="GO:0003950">
    <property type="term" value="F:NAD+ poly-ADP-ribosyltransferase activity"/>
    <property type="evidence" value="ECO:0007669"/>
    <property type="project" value="InterPro"/>
</dbReference>
<dbReference type="InterPro" id="IPR044964">
    <property type="entry name" value="RCD1/SRO1-5"/>
</dbReference>
<evidence type="ECO:0000259" key="6">
    <source>
        <dbReference type="PROSITE" id="PS51059"/>
    </source>
</evidence>
<proteinExistence type="predicted"/>
<keyword evidence="3" id="KW-0346">Stress response</keyword>
<evidence type="ECO:0008006" key="10">
    <source>
        <dbReference type="Google" id="ProtNLM"/>
    </source>
</evidence>
<dbReference type="OrthoDB" id="6133115at2759"/>
<dbReference type="SUPFAM" id="SSF56399">
    <property type="entry name" value="ADP-ribosylation"/>
    <property type="match status" value="1"/>
</dbReference>
<gene>
    <name evidence="8" type="ORF">A4U43_C10F870</name>
</gene>
<evidence type="ECO:0000313" key="9">
    <source>
        <dbReference type="Proteomes" id="UP000243459"/>
    </source>
</evidence>
<evidence type="ECO:0000256" key="2">
    <source>
        <dbReference type="ARBA" id="ARBA00022473"/>
    </source>
</evidence>
<protein>
    <recommendedName>
        <fullName evidence="10">Poly [ADP-ribose] polymerase</fullName>
    </recommendedName>
</protein>
<dbReference type="GO" id="GO:0005634">
    <property type="term" value="C:nucleus"/>
    <property type="evidence" value="ECO:0007669"/>
    <property type="project" value="UniProtKB-SubCell"/>
</dbReference>
<keyword evidence="9" id="KW-1185">Reference proteome</keyword>
<evidence type="ECO:0000313" key="8">
    <source>
        <dbReference type="EMBL" id="ONK55776.1"/>
    </source>
</evidence>
<evidence type="ECO:0000256" key="3">
    <source>
        <dbReference type="ARBA" id="ARBA00023016"/>
    </source>
</evidence>
<feature type="region of interest" description="Disordered" evidence="5">
    <location>
        <begin position="1"/>
        <end position="30"/>
    </location>
</feature>